<evidence type="ECO:0000313" key="2">
    <source>
        <dbReference type="Proteomes" id="UP000247973"/>
    </source>
</evidence>
<reference evidence="1 2" key="1">
    <citation type="submission" date="2018-03" db="EMBL/GenBank/DDBJ databases">
        <title>Genomic Encyclopedia of Archaeal and Bacterial Type Strains, Phase II (KMG-II): from individual species to whole genera.</title>
        <authorList>
            <person name="Goeker M."/>
        </authorList>
    </citation>
    <scope>NUCLEOTIDE SEQUENCE [LARGE SCALE GENOMIC DNA]</scope>
    <source>
        <strain evidence="1 2">DSM 100214</strain>
    </source>
</reference>
<dbReference type="EMBL" id="QICL01000040">
    <property type="protein sequence ID" value="PXV58935.1"/>
    <property type="molecule type" value="Genomic_DNA"/>
</dbReference>
<evidence type="ECO:0000313" key="1">
    <source>
        <dbReference type="EMBL" id="PXV58935.1"/>
    </source>
</evidence>
<accession>A0A2V3PQ65</accession>
<dbReference type="AlphaFoldDB" id="A0A2V3PQ65"/>
<name>A0A2V3PQ65_9BACT</name>
<organism evidence="1 2">
    <name type="scientific">Dysgonomonas alginatilytica</name>
    <dbReference type="NCBI Taxonomy" id="1605892"/>
    <lineage>
        <taxon>Bacteria</taxon>
        <taxon>Pseudomonadati</taxon>
        <taxon>Bacteroidota</taxon>
        <taxon>Bacteroidia</taxon>
        <taxon>Bacteroidales</taxon>
        <taxon>Dysgonomonadaceae</taxon>
        <taxon>Dysgonomonas</taxon>
    </lineage>
</organism>
<dbReference type="Proteomes" id="UP000247973">
    <property type="component" value="Unassembled WGS sequence"/>
</dbReference>
<proteinExistence type="predicted"/>
<gene>
    <name evidence="1" type="ORF">CLV62_14010</name>
</gene>
<comment type="caution">
    <text evidence="1">The sequence shown here is derived from an EMBL/GenBank/DDBJ whole genome shotgun (WGS) entry which is preliminary data.</text>
</comment>
<keyword evidence="2" id="KW-1185">Reference proteome</keyword>
<protein>
    <submittedName>
        <fullName evidence="1">Uncharacterized protein</fullName>
    </submittedName>
</protein>
<sequence length="57" mass="6462">MPFAKIATRYLSQGQAPVFIENTITHSANKFKTGSLTLKLLLYIKIICYSIEQETLL</sequence>